<comment type="caution">
    <text evidence="2">The sequence shown here is derived from an EMBL/GenBank/DDBJ whole genome shotgun (WGS) entry which is preliminary data.</text>
</comment>
<evidence type="ECO:0000313" key="3">
    <source>
        <dbReference type="Proteomes" id="UP000216215"/>
    </source>
</evidence>
<evidence type="ECO:0000313" key="2">
    <source>
        <dbReference type="EMBL" id="PAQ01566.1"/>
    </source>
</evidence>
<feature type="region of interest" description="Disordered" evidence="1">
    <location>
        <begin position="1"/>
        <end position="56"/>
    </location>
</feature>
<reference evidence="3" key="1">
    <citation type="submission" date="2017-08" db="EMBL/GenBank/DDBJ databases">
        <title>Mesorhizobium wenxinae sp. nov., a novel rhizobial species isolated from root nodules of chickpea (Cicer arietinum L.).</title>
        <authorList>
            <person name="Zhang J."/>
        </authorList>
    </citation>
    <scope>NUCLEOTIDE SEQUENCE [LARGE SCALE GENOMIC DNA]</scope>
    <source>
        <strain evidence="3">USDA 3392</strain>
    </source>
</reference>
<organism evidence="2 3">
    <name type="scientific">Mesorhizobium mediterraneum</name>
    <dbReference type="NCBI Taxonomy" id="43617"/>
    <lineage>
        <taxon>Bacteria</taxon>
        <taxon>Pseudomonadati</taxon>
        <taxon>Pseudomonadota</taxon>
        <taxon>Alphaproteobacteria</taxon>
        <taxon>Hyphomicrobiales</taxon>
        <taxon>Phyllobacteriaceae</taxon>
        <taxon>Mesorhizobium</taxon>
    </lineage>
</organism>
<name>A0AB36RA11_9HYPH</name>
<gene>
    <name evidence="2" type="ORF">CIT25_16145</name>
</gene>
<dbReference type="Proteomes" id="UP000216215">
    <property type="component" value="Unassembled WGS sequence"/>
</dbReference>
<keyword evidence="3" id="KW-1185">Reference proteome</keyword>
<dbReference type="AlphaFoldDB" id="A0AB36RA11"/>
<feature type="compositionally biased region" description="Basic residues" evidence="1">
    <location>
        <begin position="38"/>
        <end position="50"/>
    </location>
</feature>
<dbReference type="EMBL" id="NPKI01000017">
    <property type="protein sequence ID" value="PAQ01566.1"/>
    <property type="molecule type" value="Genomic_DNA"/>
</dbReference>
<evidence type="ECO:0000256" key="1">
    <source>
        <dbReference type="SAM" id="MobiDB-lite"/>
    </source>
</evidence>
<protein>
    <recommendedName>
        <fullName evidence="4">BHLH domain-containing protein</fullName>
    </recommendedName>
</protein>
<proteinExistence type="predicted"/>
<accession>A0AB36RA11</accession>
<evidence type="ECO:0008006" key="4">
    <source>
        <dbReference type="Google" id="ProtNLM"/>
    </source>
</evidence>
<sequence length="116" mass="13060">MPARSDLTVPGNSPPDEIASDRRRGRRPIGTPQERVERRRRLNRERQQHRKEREARGGIVLPLEIDHLVVNLMLEAGAIDEAGSRSRKRLGNAALRILINALSEAVAGGRKFEPEK</sequence>